<comment type="caution">
    <text evidence="4">The sequence shown here is derived from an EMBL/GenBank/DDBJ whole genome shotgun (WGS) entry which is preliminary data.</text>
</comment>
<keyword evidence="1" id="KW-0677">Repeat</keyword>
<feature type="domain" description="DUF7791" evidence="3">
    <location>
        <begin position="647"/>
        <end position="754"/>
    </location>
</feature>
<reference evidence="4" key="1">
    <citation type="journal article" date="2021" name="Mol. Plant Microbe Interact.">
        <title>Telomere to telomere genome assembly of Fusarium musae F31, causal agent of crown rot disease of banana.</title>
        <authorList>
            <person name="Degradi L."/>
            <person name="Tava V."/>
            <person name="Kunova A."/>
            <person name="Cortesi P."/>
            <person name="Saracchi M."/>
            <person name="Pasquali M."/>
        </authorList>
    </citation>
    <scope>NUCLEOTIDE SEQUENCE</scope>
    <source>
        <strain evidence="4">F31</strain>
    </source>
</reference>
<accession>A0A9P8IN77</accession>
<organism evidence="4 5">
    <name type="scientific">Fusarium musae</name>
    <dbReference type="NCBI Taxonomy" id="1042133"/>
    <lineage>
        <taxon>Eukaryota</taxon>
        <taxon>Fungi</taxon>
        <taxon>Dikarya</taxon>
        <taxon>Ascomycota</taxon>
        <taxon>Pezizomycotina</taxon>
        <taxon>Sordariomycetes</taxon>
        <taxon>Hypocreomycetidae</taxon>
        <taxon>Hypocreales</taxon>
        <taxon>Nectriaceae</taxon>
        <taxon>Fusarium</taxon>
    </lineage>
</organism>
<dbReference type="InterPro" id="IPR056884">
    <property type="entry name" value="NPHP3-like_N"/>
</dbReference>
<dbReference type="Pfam" id="PF24883">
    <property type="entry name" value="NPHP3_N"/>
    <property type="match status" value="1"/>
</dbReference>
<dbReference type="AlphaFoldDB" id="A0A9P8IN77"/>
<evidence type="ECO:0000259" key="2">
    <source>
        <dbReference type="Pfam" id="PF24883"/>
    </source>
</evidence>
<proteinExistence type="predicted"/>
<dbReference type="Pfam" id="PF25053">
    <property type="entry name" value="DUF7791"/>
    <property type="match status" value="1"/>
</dbReference>
<feature type="domain" description="Nephrocystin 3-like N-terminal" evidence="2">
    <location>
        <begin position="360"/>
        <end position="530"/>
    </location>
</feature>
<dbReference type="InterPro" id="IPR056693">
    <property type="entry name" value="DUF7791"/>
</dbReference>
<evidence type="ECO:0008006" key="6">
    <source>
        <dbReference type="Google" id="ProtNLM"/>
    </source>
</evidence>
<evidence type="ECO:0000256" key="1">
    <source>
        <dbReference type="ARBA" id="ARBA00022737"/>
    </source>
</evidence>
<evidence type="ECO:0000313" key="4">
    <source>
        <dbReference type="EMBL" id="KAG9499642.1"/>
    </source>
</evidence>
<dbReference type="PANTHER" id="PTHR10039">
    <property type="entry name" value="AMELOGENIN"/>
    <property type="match status" value="1"/>
</dbReference>
<sequence length="986" mass="112081">MDPLSALAIAAAVVQFAEFGGKMLKRTWDKYLIVYKGPDAAYQVAQESSDLTALTKELSELAKAVQVNADEVVAEGSVAESQLLKLCMECESIEAEFKTVLNRIDNRKRRTLSKDDERAKNKIPRLALAGLWDRRKIDDMENRLAALQKKIMNCIIFCLWADSKKTEKWELHFTQSLDTILGILARVEKSTSDQANSTRDMKGGKLSEPLTPELDGICQTLTSEDANSKFLASGVNGKTREVVSDLIKARQSISLRRVGQEITGALTSSDSADAKTIRAELVRLLWDKRWTLDSSMAIFAADQAHGKPELTDVGRDISHGLFFDSMYDREDAVANNFEATYEWIFQHEPKKLDGKVLWYSFPDWLAEESKTPYWITGKPGSGKSTIMKLIARPDRLRTLLQPWAKSLPVVITNYYAWNSGLNMQKAWEGLKKTVLHQVLNQRPSALPIIAPRRWALFQAFRGVADFPDWEEWEINESFQALMNECGNSMAMALFVDGLDEFEIPPATVVSHIRSMANDTAQGIKICVASRPWTEFEDAFNDGPMLQMHLLTEDDMMTFVKKSFQENRGYIELKNVYPRQVAKLTDDVVQKADGVFLWVSFVVMELTDLFTAGDSMAQLQETLEKLPTNLSSLFDAIWARIPHRHLPDACAMIRLARSAYGPLPWLLMWLADESRSTEVDSSAMSPEAKYHAKRGLKRRLATRTRGILELSGAAQEVVNFAHRTTRDWVKQEHIWEELCASCQSNFDPHLVLLQAETLLMFDSETTSDYPPSHFWLAIMRALWYASQVSDDSSQDKLGALIQTLDTLDRAASEAFWRAQDAWPTVYRLQSPGMHWSSVQDVFDHRRGLPNTFLGLAAQFSILPYLESRLHTRRSFLQQWNPKDGIGLLENAVFGYKYYMAENFDPPNGLPTISRNQRLAAVQFLLDRGLRQTKGHSRHQQISIRDELRCLAGEQGQDTTYYLEVIRCLDYASLLQSTFRRFKSVLHK</sequence>
<dbReference type="GeneID" id="68315957"/>
<gene>
    <name evidence="4" type="ORF">J7337_008101</name>
</gene>
<dbReference type="EMBL" id="JAHBCI010000006">
    <property type="protein sequence ID" value="KAG9499642.1"/>
    <property type="molecule type" value="Genomic_DNA"/>
</dbReference>
<dbReference type="Proteomes" id="UP000827133">
    <property type="component" value="Unassembled WGS sequence"/>
</dbReference>
<dbReference type="KEGG" id="fmu:J7337_008101"/>
<dbReference type="SUPFAM" id="SSF52540">
    <property type="entry name" value="P-loop containing nucleoside triphosphate hydrolases"/>
    <property type="match status" value="1"/>
</dbReference>
<dbReference type="RefSeq" id="XP_044678642.1">
    <property type="nucleotide sequence ID" value="XM_044825725.1"/>
</dbReference>
<evidence type="ECO:0000313" key="5">
    <source>
        <dbReference type="Proteomes" id="UP000827133"/>
    </source>
</evidence>
<keyword evidence="5" id="KW-1185">Reference proteome</keyword>
<evidence type="ECO:0000259" key="3">
    <source>
        <dbReference type="Pfam" id="PF25053"/>
    </source>
</evidence>
<protein>
    <recommendedName>
        <fullName evidence="6">NACHT domain-containing protein</fullName>
    </recommendedName>
</protein>
<name>A0A9P8IN77_9HYPO</name>
<dbReference type="PANTHER" id="PTHR10039:SF5">
    <property type="entry name" value="NACHT DOMAIN-CONTAINING PROTEIN"/>
    <property type="match status" value="1"/>
</dbReference>
<dbReference type="InterPro" id="IPR027417">
    <property type="entry name" value="P-loop_NTPase"/>
</dbReference>